<organism evidence="2 3">
    <name type="scientific">Phenylobacterium hankyongense</name>
    <dbReference type="NCBI Taxonomy" id="1813876"/>
    <lineage>
        <taxon>Bacteria</taxon>
        <taxon>Pseudomonadati</taxon>
        <taxon>Pseudomonadota</taxon>
        <taxon>Alphaproteobacteria</taxon>
        <taxon>Caulobacterales</taxon>
        <taxon>Caulobacteraceae</taxon>
        <taxon>Phenylobacterium</taxon>
    </lineage>
</organism>
<accession>A0A328B3R4</accession>
<feature type="compositionally biased region" description="Low complexity" evidence="1">
    <location>
        <begin position="1"/>
        <end position="15"/>
    </location>
</feature>
<dbReference type="Gene3D" id="1.10.760.10">
    <property type="entry name" value="Cytochrome c-like domain"/>
    <property type="match status" value="1"/>
</dbReference>
<dbReference type="GO" id="GO:0020037">
    <property type="term" value="F:heme binding"/>
    <property type="evidence" value="ECO:0007669"/>
    <property type="project" value="InterPro"/>
</dbReference>
<gene>
    <name evidence="2" type="ORF">DJ021_12500</name>
</gene>
<dbReference type="EMBL" id="QFYP01000001">
    <property type="protein sequence ID" value="RAK60566.1"/>
    <property type="molecule type" value="Genomic_DNA"/>
</dbReference>
<reference evidence="3" key="1">
    <citation type="submission" date="2018-05" db="EMBL/GenBank/DDBJ databases">
        <authorList>
            <person name="Li X."/>
        </authorList>
    </citation>
    <scope>NUCLEOTIDE SEQUENCE [LARGE SCALE GENOMIC DNA]</scope>
    <source>
        <strain evidence="3">HKS-05</strain>
    </source>
</reference>
<dbReference type="GO" id="GO:0009055">
    <property type="term" value="F:electron transfer activity"/>
    <property type="evidence" value="ECO:0007669"/>
    <property type="project" value="InterPro"/>
</dbReference>
<proteinExistence type="predicted"/>
<evidence type="ECO:0000313" key="3">
    <source>
        <dbReference type="Proteomes" id="UP000249842"/>
    </source>
</evidence>
<name>A0A328B3R4_9CAUL</name>
<dbReference type="AlphaFoldDB" id="A0A328B3R4"/>
<dbReference type="Proteomes" id="UP000249842">
    <property type="component" value="Unassembled WGS sequence"/>
</dbReference>
<evidence type="ECO:0000256" key="1">
    <source>
        <dbReference type="SAM" id="MobiDB-lite"/>
    </source>
</evidence>
<dbReference type="RefSeq" id="WP_111457859.1">
    <property type="nucleotide sequence ID" value="NZ_QFYP01000001.1"/>
</dbReference>
<sequence length="94" mass="9599">MIAAALPAGAAQGGSPPAPSAPAPKAAATTEAPEAVLKRSCQACHDLGVITQSSHTADEWPAILQRMRSNGANVTDAELKAIQAYLIDNYSATQ</sequence>
<dbReference type="SUPFAM" id="SSF46626">
    <property type="entry name" value="Cytochrome c"/>
    <property type="match status" value="1"/>
</dbReference>
<comment type="caution">
    <text evidence="2">The sequence shown here is derived from an EMBL/GenBank/DDBJ whole genome shotgun (WGS) entry which is preliminary data.</text>
</comment>
<dbReference type="InterPro" id="IPR036909">
    <property type="entry name" value="Cyt_c-like_dom_sf"/>
</dbReference>
<protein>
    <recommendedName>
        <fullName evidence="4">Cytochrome c</fullName>
    </recommendedName>
</protein>
<dbReference type="OrthoDB" id="7211043at2"/>
<feature type="region of interest" description="Disordered" evidence="1">
    <location>
        <begin position="1"/>
        <end position="31"/>
    </location>
</feature>
<evidence type="ECO:0008006" key="4">
    <source>
        <dbReference type="Google" id="ProtNLM"/>
    </source>
</evidence>
<keyword evidence="3" id="KW-1185">Reference proteome</keyword>
<evidence type="ECO:0000313" key="2">
    <source>
        <dbReference type="EMBL" id="RAK60566.1"/>
    </source>
</evidence>